<dbReference type="Proteomes" id="UP001500238">
    <property type="component" value="Unassembled WGS sequence"/>
</dbReference>
<keyword evidence="2" id="KW-1185">Reference proteome</keyword>
<sequence length="148" mass="15818">MATSPPATVQPLWLIDLHGMVEALTSRVNSVRASVISAIQSGEMLIIKSVSAQLKALYPHLWGTFSAIKPRKYAKSTMSVIAAATQYAESYGSSLLGSIPMFEHFEAVALAEANGCRLVSASTAHKHCRKIVKKCALSSNTVATVQDV</sequence>
<reference evidence="1 2" key="1">
    <citation type="journal article" date="2019" name="Int. J. Syst. Evol. Microbiol.">
        <title>The Global Catalogue of Microorganisms (GCM) 10K type strain sequencing project: providing services to taxonomists for standard genome sequencing and annotation.</title>
        <authorList>
            <consortium name="The Broad Institute Genomics Platform"/>
            <consortium name="The Broad Institute Genome Sequencing Center for Infectious Disease"/>
            <person name="Wu L."/>
            <person name="Ma J."/>
        </authorList>
    </citation>
    <scope>NUCLEOTIDE SEQUENCE [LARGE SCALE GENOMIC DNA]</scope>
    <source>
        <strain evidence="1 2">JCM 14603</strain>
    </source>
</reference>
<accession>A0ABN1HZ56</accession>
<comment type="caution">
    <text evidence="1">The sequence shown here is derived from an EMBL/GenBank/DDBJ whole genome shotgun (WGS) entry which is preliminary data.</text>
</comment>
<gene>
    <name evidence="1" type="ORF">GCM10009102_26040</name>
</gene>
<name>A0ABN1HZ56_9SPHN</name>
<dbReference type="RefSeq" id="WP_163958311.1">
    <property type="nucleotide sequence ID" value="NZ_BAAAES010000009.1"/>
</dbReference>
<protein>
    <submittedName>
        <fullName evidence="1">Uncharacterized protein</fullName>
    </submittedName>
</protein>
<organism evidence="1 2">
    <name type="scientific">Sphingomonas insulae</name>
    <dbReference type="NCBI Taxonomy" id="424800"/>
    <lineage>
        <taxon>Bacteria</taxon>
        <taxon>Pseudomonadati</taxon>
        <taxon>Pseudomonadota</taxon>
        <taxon>Alphaproteobacteria</taxon>
        <taxon>Sphingomonadales</taxon>
        <taxon>Sphingomonadaceae</taxon>
        <taxon>Sphingomonas</taxon>
    </lineage>
</organism>
<evidence type="ECO:0000313" key="2">
    <source>
        <dbReference type="Proteomes" id="UP001500238"/>
    </source>
</evidence>
<proteinExistence type="predicted"/>
<dbReference type="EMBL" id="BAAAES010000009">
    <property type="protein sequence ID" value="GAA0673248.1"/>
    <property type="molecule type" value="Genomic_DNA"/>
</dbReference>
<evidence type="ECO:0000313" key="1">
    <source>
        <dbReference type="EMBL" id="GAA0673248.1"/>
    </source>
</evidence>